<accession>A0AAD2CWV1</accession>
<keyword evidence="2" id="KW-1185">Reference proteome</keyword>
<sequence length="126" mass="13584">MKEMPFEDLTLESIFKNYLDANMLQSEDEEDIVLAALAVLEADDREARGSTWTNDERVLASVPVLGSVSALAAAGGAKIAATGHSIAGDVAKEMGDAARDMEYAARDVGESVRALTEQMRSKFKFI</sequence>
<evidence type="ECO:0000313" key="1">
    <source>
        <dbReference type="EMBL" id="CAJ1945650.1"/>
    </source>
</evidence>
<comment type="caution">
    <text evidence="1">The sequence shown here is derived from an EMBL/GenBank/DDBJ whole genome shotgun (WGS) entry which is preliminary data.</text>
</comment>
<organism evidence="1 2">
    <name type="scientific">Cylindrotheca closterium</name>
    <dbReference type="NCBI Taxonomy" id="2856"/>
    <lineage>
        <taxon>Eukaryota</taxon>
        <taxon>Sar</taxon>
        <taxon>Stramenopiles</taxon>
        <taxon>Ochrophyta</taxon>
        <taxon>Bacillariophyta</taxon>
        <taxon>Bacillariophyceae</taxon>
        <taxon>Bacillariophycidae</taxon>
        <taxon>Bacillariales</taxon>
        <taxon>Bacillariaceae</taxon>
        <taxon>Cylindrotheca</taxon>
    </lineage>
</organism>
<protein>
    <submittedName>
        <fullName evidence="1">Uncharacterized protein</fullName>
    </submittedName>
</protein>
<dbReference type="Proteomes" id="UP001295423">
    <property type="component" value="Unassembled WGS sequence"/>
</dbReference>
<dbReference type="EMBL" id="CAKOGP040001446">
    <property type="protein sequence ID" value="CAJ1945650.1"/>
    <property type="molecule type" value="Genomic_DNA"/>
</dbReference>
<name>A0AAD2CWV1_9STRA</name>
<reference evidence="1" key="1">
    <citation type="submission" date="2023-08" db="EMBL/GenBank/DDBJ databases">
        <authorList>
            <person name="Audoor S."/>
            <person name="Bilcke G."/>
        </authorList>
    </citation>
    <scope>NUCLEOTIDE SEQUENCE</scope>
</reference>
<dbReference type="AlphaFoldDB" id="A0AAD2CWV1"/>
<evidence type="ECO:0000313" key="2">
    <source>
        <dbReference type="Proteomes" id="UP001295423"/>
    </source>
</evidence>
<proteinExistence type="predicted"/>
<gene>
    <name evidence="1" type="ORF">CYCCA115_LOCUS9794</name>
</gene>